<dbReference type="Gene3D" id="1.10.238.10">
    <property type="entry name" value="EF-hand"/>
    <property type="match status" value="1"/>
</dbReference>
<organism evidence="6 7">
    <name type="scientific">Cryptococcus amylolentus CBS 6039</name>
    <dbReference type="NCBI Taxonomy" id="1295533"/>
    <lineage>
        <taxon>Eukaryota</taxon>
        <taxon>Fungi</taxon>
        <taxon>Dikarya</taxon>
        <taxon>Basidiomycota</taxon>
        <taxon>Agaricomycotina</taxon>
        <taxon>Tremellomycetes</taxon>
        <taxon>Tremellales</taxon>
        <taxon>Cryptococcaceae</taxon>
        <taxon>Cryptococcus</taxon>
    </lineage>
</organism>
<dbReference type="SUPFAM" id="SSF47473">
    <property type="entry name" value="EF-hand"/>
    <property type="match status" value="1"/>
</dbReference>
<dbReference type="Pfam" id="PF13202">
    <property type="entry name" value="EF-hand_5"/>
    <property type="match status" value="1"/>
</dbReference>
<feature type="chain" id="PRO_5009129466" description="EF-hand domain-containing protein" evidence="4">
    <location>
        <begin position="17"/>
        <end position="352"/>
    </location>
</feature>
<sequence>MLKLLFPLLLATTALAHGDHSFDLADDADHALSYAERHMHTEHHIDSFDLESFFKLHDLDMDGFWDVPEIQAVYGLRHHSIKEKIGKVEMVDERAKNIVRRVLEALDKDEDGKISLLEFMLGGTGGLPSFDGYKDLGHHYDEESEYFLHHEELYHSTPETQTDESYSHPEDIQHFRHHAEIEDEEDSRERKFEGLSNDANLEKDHVAADPLDHHAHAPGEGPPADDIPPLAEGEENLKPGDEVDPPAPKPVVPKRVDPDAAPQRILDGGKVGDLEGLKEVAQGQPGYGGGRPRTPEERLRSGVPYSEFFFVWLCYISLTFRRVQVCLSSSLLYATCTNDLRRMKKGLRYDEF</sequence>
<evidence type="ECO:0000256" key="3">
    <source>
        <dbReference type="SAM" id="MobiDB-lite"/>
    </source>
</evidence>
<protein>
    <recommendedName>
        <fullName evidence="5">EF-hand domain-containing protein</fullName>
    </recommendedName>
</protein>
<keyword evidence="2" id="KW-0106">Calcium</keyword>
<proteinExistence type="predicted"/>
<dbReference type="FunFam" id="1.10.238.10:FF:000309">
    <property type="entry name" value="Chromosome 21, whole genome shotgun sequence"/>
    <property type="match status" value="1"/>
</dbReference>
<evidence type="ECO:0000259" key="5">
    <source>
        <dbReference type="PROSITE" id="PS50222"/>
    </source>
</evidence>
<reference evidence="6 7" key="1">
    <citation type="submission" date="2016-06" db="EMBL/GenBank/DDBJ databases">
        <title>Evolution of pathogenesis and genome organization in the Tremellales.</title>
        <authorList>
            <person name="Cuomo C."/>
            <person name="Litvintseva A."/>
            <person name="Heitman J."/>
            <person name="Chen Y."/>
            <person name="Sun S."/>
            <person name="Springer D."/>
            <person name="Dromer F."/>
            <person name="Young S."/>
            <person name="Zeng Q."/>
            <person name="Chapman S."/>
            <person name="Gujja S."/>
            <person name="Saif S."/>
            <person name="Birren B."/>
        </authorList>
    </citation>
    <scope>NUCLEOTIDE SEQUENCE [LARGE SCALE GENOMIC DNA]</scope>
    <source>
        <strain evidence="6 7">CBS 6039</strain>
    </source>
</reference>
<gene>
    <name evidence="6" type="ORF">L202_02897</name>
</gene>
<feature type="signal peptide" evidence="4">
    <location>
        <begin position="1"/>
        <end position="16"/>
    </location>
</feature>
<dbReference type="InterPro" id="IPR002048">
    <property type="entry name" value="EF_hand_dom"/>
</dbReference>
<evidence type="ECO:0000256" key="4">
    <source>
        <dbReference type="SAM" id="SignalP"/>
    </source>
</evidence>
<dbReference type="EMBL" id="AWGJ01000004">
    <property type="protein sequence ID" value="ODN80738.1"/>
    <property type="molecule type" value="Genomic_DNA"/>
</dbReference>
<dbReference type="GO" id="GO:0005793">
    <property type="term" value="C:endoplasmic reticulum-Golgi intermediate compartment"/>
    <property type="evidence" value="ECO:0007669"/>
    <property type="project" value="TreeGrafter"/>
</dbReference>
<evidence type="ECO:0000313" key="6">
    <source>
        <dbReference type="EMBL" id="ODN80738.1"/>
    </source>
</evidence>
<name>A0A1E3HWN0_9TREE</name>
<dbReference type="GO" id="GO:0005509">
    <property type="term" value="F:calcium ion binding"/>
    <property type="evidence" value="ECO:0007669"/>
    <property type="project" value="InterPro"/>
</dbReference>
<dbReference type="STRING" id="1295533.A0A1E3HWN0"/>
<feature type="domain" description="EF-hand" evidence="5">
    <location>
        <begin position="94"/>
        <end position="129"/>
    </location>
</feature>
<dbReference type="InterPro" id="IPR040250">
    <property type="entry name" value="Nucleobindin"/>
</dbReference>
<dbReference type="InterPro" id="IPR018247">
    <property type="entry name" value="EF_Hand_1_Ca_BS"/>
</dbReference>
<keyword evidence="1 4" id="KW-0732">Signal</keyword>
<dbReference type="GO" id="GO:0070062">
    <property type="term" value="C:extracellular exosome"/>
    <property type="evidence" value="ECO:0007669"/>
    <property type="project" value="TreeGrafter"/>
</dbReference>
<dbReference type="PANTHER" id="PTHR19237">
    <property type="entry name" value="NUCLEOBINDIN"/>
    <property type="match status" value="1"/>
</dbReference>
<evidence type="ECO:0000256" key="1">
    <source>
        <dbReference type="ARBA" id="ARBA00022729"/>
    </source>
</evidence>
<dbReference type="PANTHER" id="PTHR19237:SF20">
    <property type="entry name" value="NUCLEOBINDIN 1"/>
    <property type="match status" value="1"/>
</dbReference>
<comment type="caution">
    <text evidence="6">The sequence shown here is derived from an EMBL/GenBank/DDBJ whole genome shotgun (WGS) entry which is preliminary data.</text>
</comment>
<dbReference type="PROSITE" id="PS00018">
    <property type="entry name" value="EF_HAND_1"/>
    <property type="match status" value="1"/>
</dbReference>
<evidence type="ECO:0000256" key="2">
    <source>
        <dbReference type="ARBA" id="ARBA00022837"/>
    </source>
</evidence>
<accession>A0A1E3HWN0</accession>
<evidence type="ECO:0000313" key="7">
    <source>
        <dbReference type="Proteomes" id="UP000094065"/>
    </source>
</evidence>
<dbReference type="AlphaFoldDB" id="A0A1E3HWN0"/>
<dbReference type="PROSITE" id="PS50222">
    <property type="entry name" value="EF_HAND_2"/>
    <property type="match status" value="1"/>
</dbReference>
<dbReference type="Proteomes" id="UP000094065">
    <property type="component" value="Unassembled WGS sequence"/>
</dbReference>
<dbReference type="RefSeq" id="XP_018995304.1">
    <property type="nucleotide sequence ID" value="XM_019136635.1"/>
</dbReference>
<keyword evidence="7" id="KW-1185">Reference proteome</keyword>
<feature type="region of interest" description="Disordered" evidence="3">
    <location>
        <begin position="211"/>
        <end position="263"/>
    </location>
</feature>
<dbReference type="GeneID" id="30154206"/>
<dbReference type="InterPro" id="IPR011992">
    <property type="entry name" value="EF-hand-dom_pair"/>
</dbReference>
<dbReference type="OrthoDB" id="289247at2759"/>